<organism evidence="1 2">
    <name type="scientific">Thalassovita aquimarina</name>
    <dbReference type="NCBI Taxonomy" id="2785917"/>
    <lineage>
        <taxon>Bacteria</taxon>
        <taxon>Pseudomonadati</taxon>
        <taxon>Pseudomonadota</taxon>
        <taxon>Alphaproteobacteria</taxon>
        <taxon>Rhodobacterales</taxon>
        <taxon>Roseobacteraceae</taxon>
        <taxon>Thalassovita</taxon>
    </lineage>
</organism>
<comment type="caution">
    <text evidence="1">The sequence shown here is derived from an EMBL/GenBank/DDBJ whole genome shotgun (WGS) entry which is preliminary data.</text>
</comment>
<evidence type="ECO:0000313" key="2">
    <source>
        <dbReference type="Proteomes" id="UP001195941"/>
    </source>
</evidence>
<proteinExistence type="predicted"/>
<dbReference type="EMBL" id="JADMKU010000026">
    <property type="protein sequence ID" value="MBR9653283.1"/>
    <property type="molecule type" value="Genomic_DNA"/>
</dbReference>
<reference evidence="1 2" key="1">
    <citation type="journal article" date="2021" name="Arch. Microbiol.">
        <title>Thalassobius aquimarinus sp. nov., isolated from the Sea of Japan seashore.</title>
        <authorList>
            <person name="Kurilenko V.V."/>
            <person name="Romanenko L.A."/>
            <person name="Chernysheva N.Y."/>
            <person name="Velansky P.V."/>
            <person name="Tekutyeva L.A."/>
            <person name="Isaeva M.P."/>
            <person name="Mikhailov V.V."/>
        </authorList>
    </citation>
    <scope>NUCLEOTIDE SEQUENCE [LARGE SCALE GENOMIC DNA]</scope>
    <source>
        <strain evidence="1 2">KMM 8518</strain>
    </source>
</reference>
<gene>
    <name evidence="1" type="ORF">IT775_19370</name>
</gene>
<accession>A0ABS5HXJ8</accession>
<dbReference type="Proteomes" id="UP001195941">
    <property type="component" value="Unassembled WGS sequence"/>
</dbReference>
<protein>
    <submittedName>
        <fullName evidence="1">Uncharacterized protein</fullName>
    </submittedName>
</protein>
<dbReference type="RefSeq" id="WP_212702907.1">
    <property type="nucleotide sequence ID" value="NZ_JADMKU010000026.1"/>
</dbReference>
<evidence type="ECO:0000313" key="1">
    <source>
        <dbReference type="EMBL" id="MBR9653283.1"/>
    </source>
</evidence>
<sequence length="46" mass="5278">MEKTLQNETTTQGGADQPELLRQKALEFFDANAARIERAWLREAND</sequence>
<keyword evidence="2" id="KW-1185">Reference proteome</keyword>
<name>A0ABS5HXJ8_9RHOB</name>